<keyword evidence="3" id="KW-1185">Reference proteome</keyword>
<evidence type="ECO:0000256" key="1">
    <source>
        <dbReference type="SAM" id="MobiDB-lite"/>
    </source>
</evidence>
<protein>
    <submittedName>
        <fullName evidence="2">Uncharacterized protein</fullName>
    </submittedName>
</protein>
<feature type="region of interest" description="Disordered" evidence="1">
    <location>
        <begin position="50"/>
        <end position="97"/>
    </location>
</feature>
<sequence length="97" mass="10607">MLGKLLSSTELVVAGELHSPLEELTLGLPKEISKKYGNQLIISIRPCKEDCKNTSKSSVREEIPKPPEKPTTPKPKEDQQQTTLLPADKVITSGTPT</sequence>
<dbReference type="AlphaFoldDB" id="A0A3P7P4L1"/>
<feature type="compositionally biased region" description="Basic and acidic residues" evidence="1">
    <location>
        <begin position="50"/>
        <end position="68"/>
    </location>
</feature>
<gene>
    <name evidence="2" type="ORF">GPUH_LOCUS21119</name>
</gene>
<reference evidence="2 3" key="1">
    <citation type="submission" date="2018-11" db="EMBL/GenBank/DDBJ databases">
        <authorList>
            <consortium name="Pathogen Informatics"/>
        </authorList>
    </citation>
    <scope>NUCLEOTIDE SEQUENCE [LARGE SCALE GENOMIC DNA]</scope>
</reference>
<proteinExistence type="predicted"/>
<evidence type="ECO:0000313" key="3">
    <source>
        <dbReference type="Proteomes" id="UP000271098"/>
    </source>
</evidence>
<dbReference type="EMBL" id="UYRT01091880">
    <property type="protein sequence ID" value="VDN37541.1"/>
    <property type="molecule type" value="Genomic_DNA"/>
</dbReference>
<accession>A0A3P7P4L1</accession>
<name>A0A3P7P4L1_9BILA</name>
<evidence type="ECO:0000313" key="2">
    <source>
        <dbReference type="EMBL" id="VDN37541.1"/>
    </source>
</evidence>
<dbReference type="Proteomes" id="UP000271098">
    <property type="component" value="Unassembled WGS sequence"/>
</dbReference>
<organism evidence="2 3">
    <name type="scientific">Gongylonema pulchrum</name>
    <dbReference type="NCBI Taxonomy" id="637853"/>
    <lineage>
        <taxon>Eukaryota</taxon>
        <taxon>Metazoa</taxon>
        <taxon>Ecdysozoa</taxon>
        <taxon>Nematoda</taxon>
        <taxon>Chromadorea</taxon>
        <taxon>Rhabditida</taxon>
        <taxon>Spirurina</taxon>
        <taxon>Spiruromorpha</taxon>
        <taxon>Spiruroidea</taxon>
        <taxon>Gongylonematidae</taxon>
        <taxon>Gongylonema</taxon>
    </lineage>
</organism>